<keyword evidence="9" id="KW-0804">Transcription</keyword>
<evidence type="ECO:0000256" key="6">
    <source>
        <dbReference type="ARBA" id="ARBA00023014"/>
    </source>
</evidence>
<evidence type="ECO:0000259" key="13">
    <source>
        <dbReference type="PROSITE" id="PS51656"/>
    </source>
</evidence>
<accession>A0A162MZU2</accession>
<dbReference type="GO" id="GO:0016491">
    <property type="term" value="F:oxidoreductase activity"/>
    <property type="evidence" value="ECO:0007669"/>
    <property type="project" value="UniProtKB-KW"/>
</dbReference>
<dbReference type="SUPFAM" id="SSF54862">
    <property type="entry name" value="4Fe-4S ferredoxins"/>
    <property type="match status" value="1"/>
</dbReference>
<evidence type="ECO:0000259" key="11">
    <source>
        <dbReference type="PROSITE" id="PS50112"/>
    </source>
</evidence>
<dbReference type="SUPFAM" id="SSF53920">
    <property type="entry name" value="Fe-only hydrogenase"/>
    <property type="match status" value="1"/>
</dbReference>
<evidence type="ECO:0000256" key="7">
    <source>
        <dbReference type="ARBA" id="ARBA00023015"/>
    </source>
</evidence>
<dbReference type="OrthoDB" id="9798098at2"/>
<dbReference type="InterPro" id="IPR025662">
    <property type="entry name" value="Sigma_54_int_dom_ATP-bd_1"/>
</dbReference>
<evidence type="ECO:0000256" key="9">
    <source>
        <dbReference type="ARBA" id="ARBA00023163"/>
    </source>
</evidence>
<reference evidence="14 15" key="1">
    <citation type="submission" date="2015-12" db="EMBL/GenBank/DDBJ databases">
        <title>Draft genome of Thermovenabulum gondwanense isolated from a red thermophilic microbial mat colonisisng an outflow channel of a bore well.</title>
        <authorList>
            <person name="Patel B.K."/>
        </authorList>
    </citation>
    <scope>NUCLEOTIDE SEQUENCE [LARGE SCALE GENOMIC DNA]</scope>
    <source>
        <strain evidence="14 15">R270</strain>
    </source>
</reference>
<feature type="domain" description="4Fe-4S" evidence="13">
    <location>
        <begin position="355"/>
        <end position="417"/>
    </location>
</feature>
<dbReference type="PROSITE" id="PS00675">
    <property type="entry name" value="SIGMA54_INTERACT_1"/>
    <property type="match status" value="1"/>
</dbReference>
<evidence type="ECO:0000256" key="8">
    <source>
        <dbReference type="ARBA" id="ARBA00023125"/>
    </source>
</evidence>
<proteinExistence type="predicted"/>
<evidence type="ECO:0000256" key="4">
    <source>
        <dbReference type="ARBA" id="ARBA00022840"/>
    </source>
</evidence>
<dbReference type="InterPro" id="IPR058031">
    <property type="entry name" value="AAA_lid_NorR"/>
</dbReference>
<evidence type="ECO:0000259" key="10">
    <source>
        <dbReference type="PROSITE" id="PS50045"/>
    </source>
</evidence>
<dbReference type="GO" id="GO:0005524">
    <property type="term" value="F:ATP binding"/>
    <property type="evidence" value="ECO:0007669"/>
    <property type="project" value="UniProtKB-KW"/>
</dbReference>
<dbReference type="SUPFAM" id="SSF46689">
    <property type="entry name" value="Homeodomain-like"/>
    <property type="match status" value="1"/>
</dbReference>
<evidence type="ECO:0000256" key="1">
    <source>
        <dbReference type="ARBA" id="ARBA00022485"/>
    </source>
</evidence>
<dbReference type="PANTHER" id="PTHR32071">
    <property type="entry name" value="TRANSCRIPTIONAL REGULATORY PROTEIN"/>
    <property type="match status" value="1"/>
</dbReference>
<evidence type="ECO:0000313" key="14">
    <source>
        <dbReference type="EMBL" id="KYO68611.1"/>
    </source>
</evidence>
<dbReference type="GO" id="GO:0046872">
    <property type="term" value="F:metal ion binding"/>
    <property type="evidence" value="ECO:0007669"/>
    <property type="project" value="UniProtKB-KW"/>
</dbReference>
<dbReference type="InterPro" id="IPR002078">
    <property type="entry name" value="Sigma_54_int"/>
</dbReference>
<feature type="domain" description="4Fe-4S ferredoxin-type" evidence="12">
    <location>
        <begin position="32"/>
        <end position="61"/>
    </location>
</feature>
<dbReference type="InterPro" id="IPR017896">
    <property type="entry name" value="4Fe4S_Fe-S-bd"/>
</dbReference>
<keyword evidence="3" id="KW-0547">Nucleotide-binding</keyword>
<dbReference type="InterPro" id="IPR009057">
    <property type="entry name" value="Homeodomain-like_sf"/>
</dbReference>
<dbReference type="AlphaFoldDB" id="A0A162MZU2"/>
<dbReference type="PATRIC" id="fig|520767.4.peg.127"/>
<dbReference type="CDD" id="cd00009">
    <property type="entry name" value="AAA"/>
    <property type="match status" value="1"/>
</dbReference>
<dbReference type="Pfam" id="PF02906">
    <property type="entry name" value="Fe_hyd_lg_C"/>
    <property type="match status" value="1"/>
</dbReference>
<dbReference type="SUPFAM" id="SSF52540">
    <property type="entry name" value="P-loop containing nucleoside triphosphate hydrolases"/>
    <property type="match status" value="1"/>
</dbReference>
<dbReference type="SMART" id="SM00091">
    <property type="entry name" value="PAS"/>
    <property type="match status" value="1"/>
</dbReference>
<dbReference type="SUPFAM" id="SSF55785">
    <property type="entry name" value="PYP-like sensor domain (PAS domain)"/>
    <property type="match status" value="1"/>
</dbReference>
<gene>
    <name evidence="14" type="ORF">ATZ99_01200</name>
</gene>
<dbReference type="InterPro" id="IPR003593">
    <property type="entry name" value="AAA+_ATPase"/>
</dbReference>
<dbReference type="NCBIfam" id="TIGR00229">
    <property type="entry name" value="sensory_box"/>
    <property type="match status" value="1"/>
</dbReference>
<dbReference type="Pfam" id="PF25601">
    <property type="entry name" value="AAA_lid_14"/>
    <property type="match status" value="1"/>
</dbReference>
<dbReference type="Gene3D" id="1.10.8.60">
    <property type="match status" value="1"/>
</dbReference>
<dbReference type="InterPro" id="IPR004108">
    <property type="entry name" value="Fe_hydrogenase_lsu_C"/>
</dbReference>
<keyword evidence="6" id="KW-0411">Iron-sulfur</keyword>
<dbReference type="Pfam" id="PF00989">
    <property type="entry name" value="PAS"/>
    <property type="match status" value="1"/>
</dbReference>
<keyword evidence="4" id="KW-0067">ATP-binding</keyword>
<dbReference type="CDD" id="cd00130">
    <property type="entry name" value="PAS"/>
    <property type="match status" value="1"/>
</dbReference>
<keyword evidence="1" id="KW-0004">4Fe-4S</keyword>
<dbReference type="PROSITE" id="PS51656">
    <property type="entry name" value="4FE4S"/>
    <property type="match status" value="1"/>
</dbReference>
<dbReference type="Gene3D" id="3.40.50.1780">
    <property type="match status" value="1"/>
</dbReference>
<dbReference type="Gene3D" id="1.10.10.60">
    <property type="entry name" value="Homeodomain-like"/>
    <property type="match status" value="1"/>
</dbReference>
<dbReference type="RefSeq" id="WP_068747318.1">
    <property type="nucleotide sequence ID" value="NZ_LOHZ01000015.1"/>
</dbReference>
<dbReference type="GO" id="GO:0003677">
    <property type="term" value="F:DNA binding"/>
    <property type="evidence" value="ECO:0007669"/>
    <property type="project" value="UniProtKB-KW"/>
</dbReference>
<feature type="domain" description="Sigma-54 factor interaction" evidence="10">
    <location>
        <begin position="559"/>
        <end position="788"/>
    </location>
</feature>
<dbReference type="InterPro" id="IPR013767">
    <property type="entry name" value="PAS_fold"/>
</dbReference>
<keyword evidence="14" id="KW-0560">Oxidoreductase</keyword>
<sequence>MSCIVMTEKNKCRQCYSCVRNCPVKAVRVKEGQAEVLVERCISCGNCVKVCSQNAKVIESGIEETFRILNEKKFKVAVIAPSFSAAFKIDEVGRIIGGLKALGFDEVWEVAVGAELVGKAYEELLKMSPLFPIISTPCPAIVNLIEKHFPNLIPNLAPLVSPMIAIGRLVKCLHPGAYVIFIGPCIAKKDEAKEVYGVDVVLTFSEMKDLFNLKNIVINSQEVCSFDGPLPDAVFRGFPVSGGLLQSLKGRVAFSRKFITADGRDAIKCLESIDKGEFKPNFVDILMCRGCVDGPYFKHDNFYTGGERVEKFAFSGIVGDDKRLKLDAFKDIINNLDLTRSFKNKSVKMNVPTEDEIKRILIHTNKFNKGDELNCGACGYDTCREKAVAVYNGIAEIEMCLPYLLTKEIQEKNRIDELNREMSAIIESSYDGVLVTDGQGKILRLNAAFTKFLGVSREDVIGKNTEELEKNRVIYPSITKLVIKEKRRLTLIQQAGKRRLFTTGTPIFNENGEIVRVLINAMDIDEYQSLTKDALDAEKLKRYLEKCTHSGDSRPLHRIVSVSPVMEKLIHLCLRLANVDSTVLLLGESGVGKGLIARFIHDNSPRSKGPFVKINCGSIPASLLESELFGYETGAFTGAKREGKPGLIEMAHKGTLFLDEIGDLPLNLQVKLLQVLQDRELTRLGGIKPIEVDIRIIAATNRDLRKMVEDGVFREDLYYRLSVVPITVPPLRERKEDIEPLILYFVNYYNKRNGISKTLLQEAIDVLKDYSWPGNVRELENFVERILVTSEKNFIGVEDLPQYIKKSETSRQNHCKITVEGLMPLKEAIEMVEKQLLFLARKKCKNTYEMADLLGINQSTVVRKLKKLKDNS</sequence>
<dbReference type="Gene3D" id="3.40.50.300">
    <property type="entry name" value="P-loop containing nucleotide triphosphate hydrolases"/>
    <property type="match status" value="1"/>
</dbReference>
<dbReference type="EMBL" id="LOHZ01000015">
    <property type="protein sequence ID" value="KYO68611.1"/>
    <property type="molecule type" value="Genomic_DNA"/>
</dbReference>
<evidence type="ECO:0000313" key="15">
    <source>
        <dbReference type="Proteomes" id="UP000075737"/>
    </source>
</evidence>
<dbReference type="InterPro" id="IPR000014">
    <property type="entry name" value="PAS"/>
</dbReference>
<keyword evidence="2" id="KW-0479">Metal-binding</keyword>
<dbReference type="FunFam" id="3.40.50.300:FF:000006">
    <property type="entry name" value="DNA-binding transcriptional regulator NtrC"/>
    <property type="match status" value="1"/>
</dbReference>
<dbReference type="GO" id="GO:0051539">
    <property type="term" value="F:4 iron, 4 sulfur cluster binding"/>
    <property type="evidence" value="ECO:0007669"/>
    <property type="project" value="UniProtKB-KW"/>
</dbReference>
<dbReference type="InterPro" id="IPR025943">
    <property type="entry name" value="Sigma_54_int_dom_ATP-bd_2"/>
</dbReference>
<dbReference type="Gene3D" id="3.30.70.20">
    <property type="match status" value="1"/>
</dbReference>
<dbReference type="Pfam" id="PF00158">
    <property type="entry name" value="Sigma54_activat"/>
    <property type="match status" value="1"/>
</dbReference>
<dbReference type="InterPro" id="IPR009016">
    <property type="entry name" value="Fe_hydrogenase"/>
</dbReference>
<evidence type="ECO:0000256" key="5">
    <source>
        <dbReference type="ARBA" id="ARBA00023004"/>
    </source>
</evidence>
<dbReference type="PROSITE" id="PS00676">
    <property type="entry name" value="SIGMA54_INTERACT_2"/>
    <property type="match status" value="1"/>
</dbReference>
<keyword evidence="15" id="KW-1185">Reference proteome</keyword>
<feature type="domain" description="4Fe-4S ferredoxin-type" evidence="12">
    <location>
        <begin position="3"/>
        <end position="31"/>
    </location>
</feature>
<dbReference type="Pfam" id="PF04060">
    <property type="entry name" value="FeS"/>
    <property type="match status" value="1"/>
</dbReference>
<dbReference type="PANTHER" id="PTHR32071:SF57">
    <property type="entry name" value="C4-DICARBOXYLATE TRANSPORT TRANSCRIPTIONAL REGULATORY PROTEIN DCTD"/>
    <property type="match status" value="1"/>
</dbReference>
<dbReference type="Gene3D" id="1.10.15.40">
    <property type="entry name" value="Electron transport complex subunit B, putative Fe-S cluster"/>
    <property type="match status" value="1"/>
</dbReference>
<dbReference type="SMART" id="SM00382">
    <property type="entry name" value="AAA"/>
    <property type="match status" value="1"/>
</dbReference>
<dbReference type="InterPro" id="IPR035965">
    <property type="entry name" value="PAS-like_dom_sf"/>
</dbReference>
<dbReference type="PROSITE" id="PS00688">
    <property type="entry name" value="SIGMA54_INTERACT_3"/>
    <property type="match status" value="1"/>
</dbReference>
<dbReference type="Proteomes" id="UP000075737">
    <property type="component" value="Unassembled WGS sequence"/>
</dbReference>
<keyword evidence="7" id="KW-0805">Transcription regulation</keyword>
<dbReference type="PROSITE" id="PS50112">
    <property type="entry name" value="PAS"/>
    <property type="match status" value="1"/>
</dbReference>
<keyword evidence="8" id="KW-0238">DNA-binding</keyword>
<dbReference type="InterPro" id="IPR007202">
    <property type="entry name" value="4Fe-4S_dom"/>
</dbReference>
<organism evidence="14 15">
    <name type="scientific">Thermovenabulum gondwanense</name>
    <dbReference type="NCBI Taxonomy" id="520767"/>
    <lineage>
        <taxon>Bacteria</taxon>
        <taxon>Bacillati</taxon>
        <taxon>Bacillota</taxon>
        <taxon>Clostridia</taxon>
        <taxon>Thermosediminibacterales</taxon>
        <taxon>Thermosediminibacteraceae</taxon>
        <taxon>Thermovenabulum</taxon>
    </lineage>
</organism>
<evidence type="ECO:0000259" key="12">
    <source>
        <dbReference type="PROSITE" id="PS51379"/>
    </source>
</evidence>
<dbReference type="STRING" id="520767.ATZ99_01200"/>
<dbReference type="GO" id="GO:0006355">
    <property type="term" value="P:regulation of DNA-templated transcription"/>
    <property type="evidence" value="ECO:0007669"/>
    <property type="project" value="InterPro"/>
</dbReference>
<dbReference type="PROSITE" id="PS50045">
    <property type="entry name" value="SIGMA54_INTERACT_4"/>
    <property type="match status" value="1"/>
</dbReference>
<evidence type="ECO:0000256" key="2">
    <source>
        <dbReference type="ARBA" id="ARBA00022723"/>
    </source>
</evidence>
<evidence type="ECO:0000256" key="3">
    <source>
        <dbReference type="ARBA" id="ARBA00022741"/>
    </source>
</evidence>
<dbReference type="EC" id="1.14.13.48" evidence="14"/>
<dbReference type="Gene3D" id="3.30.450.20">
    <property type="entry name" value="PAS domain"/>
    <property type="match status" value="1"/>
</dbReference>
<dbReference type="Pfam" id="PF13237">
    <property type="entry name" value="Fer4_10"/>
    <property type="match status" value="1"/>
</dbReference>
<dbReference type="InterPro" id="IPR025944">
    <property type="entry name" value="Sigma_54_int_dom_CS"/>
</dbReference>
<dbReference type="PROSITE" id="PS51379">
    <property type="entry name" value="4FE4S_FER_2"/>
    <property type="match status" value="2"/>
</dbReference>
<name>A0A162MZU2_9FIRM</name>
<protein>
    <submittedName>
        <fullName evidence="14">Limonene hydroxylase</fullName>
        <ecNumber evidence="14">1.14.13.48</ecNumber>
    </submittedName>
</protein>
<comment type="caution">
    <text evidence="14">The sequence shown here is derived from an EMBL/GenBank/DDBJ whole genome shotgun (WGS) entry which is preliminary data.</text>
</comment>
<feature type="domain" description="PAS" evidence="11">
    <location>
        <begin position="418"/>
        <end position="464"/>
    </location>
</feature>
<dbReference type="InterPro" id="IPR027417">
    <property type="entry name" value="P-loop_NTPase"/>
</dbReference>
<keyword evidence="5" id="KW-0408">Iron</keyword>